<evidence type="ECO:0000259" key="1">
    <source>
        <dbReference type="SMART" id="SM00842"/>
    </source>
</evidence>
<comment type="caution">
    <text evidence="2">The sequence shown here is derived from an EMBL/GenBank/DDBJ whole genome shotgun (WGS) entry which is preliminary data.</text>
</comment>
<evidence type="ECO:0000313" key="3">
    <source>
        <dbReference type="Proteomes" id="UP000664545"/>
    </source>
</evidence>
<dbReference type="PANTHER" id="PTHR32432:SF3">
    <property type="entry name" value="ETHANOLAMINE UTILIZATION PROTEIN EUTJ"/>
    <property type="match status" value="1"/>
</dbReference>
<name>A0A939D9P4_CLOAM</name>
<dbReference type="PANTHER" id="PTHR32432">
    <property type="entry name" value="CELL DIVISION PROTEIN FTSA-RELATED"/>
    <property type="match status" value="1"/>
</dbReference>
<gene>
    <name evidence="2" type="ORF">JYB65_10215</name>
</gene>
<dbReference type="SUPFAM" id="SSF53067">
    <property type="entry name" value="Actin-like ATPase domain"/>
    <property type="match status" value="2"/>
</dbReference>
<reference evidence="2" key="1">
    <citation type="submission" date="2021-02" db="EMBL/GenBank/DDBJ databases">
        <title>Abyssanaerobacter marinus gen.nov., sp., nov, anaerobic bacterium isolated from the Onnuri vent field of Indian Ocean and suggestion of Mogibacteriaceae fam. nov., and proposal of reclassification of ambiguous this family's genus member.</title>
        <authorList>
            <person name="Kim Y.J."/>
            <person name="Yang J.-A."/>
        </authorList>
    </citation>
    <scope>NUCLEOTIDE SEQUENCE</scope>
    <source>
        <strain evidence="2">DSM 2634</strain>
    </source>
</reference>
<dbReference type="EMBL" id="JAFJZZ010000004">
    <property type="protein sequence ID" value="MBN7773736.1"/>
    <property type="molecule type" value="Genomic_DNA"/>
</dbReference>
<sequence>MEEKKIVFALDIGTRSVVGVVGALKDGKFNVLDYEQEFHEKRAMRDGQIEDIDLVARIVGNVKAKLEQRTGQAFKKVSIAAAGRALRTAPASFSYDLIESDPISEKLVQYMEYCAIEKAQQTFLEEAANLEAGGKNYYCVGYSVTEYLLDNYPIKNLEGHKGSKAVTNIIAAFLPSSVLISLYAVTSRCGLEVDNLTLEPIAAIHAVVPDDVRFLNIALVDIGGGTSDIAVSRDGSVIAYDMVTTAGDEITESIMRTYLTNFATAERIKLGLNGDENIGFRDILGNQVTLTPDEAYETVKPSIDALCDAISQRIILINGSAPAAVFLVGGGSQLRGLCKTVAEKLGMPPNRVAIGIANTENNLSLFSESLYSPTFVTPIGIGIVSSLYRGCDFFSITVNGKRIMLFNHQTIKVIDALMLAGIKPSGLIGLTAPNLVYVINGVKETVKGTLGVPGEILVNGSPSTIEAEIKQGDIIEVTMAKNGLPPVMTIAQALSELDLQEVAQVSVNGVEIEPNQYTARKINYMDHIKVFMTWEMPQEVLPAGQPVQAAERNAEPVQEIDSLAATVSSLISEPVSVPTIELNNLSPNIHYENVEMDKIYSHAIQQSTVSLLLADSETSTIIEASEPATNFERLEVEEKQSDSPAPLVLRIKLNGEAQELIQEGDEPYILMYLLRYIEIDLANPRGEIVLKINGRDANYADPLNDGDSVIICWSDDLIGL</sequence>
<dbReference type="SMART" id="SM00842">
    <property type="entry name" value="FtsA"/>
    <property type="match status" value="1"/>
</dbReference>
<dbReference type="AlphaFoldDB" id="A0A939D9P4"/>
<feature type="domain" description="SHS2" evidence="1">
    <location>
        <begin position="7"/>
        <end position="207"/>
    </location>
</feature>
<keyword evidence="3" id="KW-1185">Reference proteome</keyword>
<accession>A0A939D9P4</accession>
<dbReference type="InterPro" id="IPR050696">
    <property type="entry name" value="FtsA/MreB"/>
</dbReference>
<dbReference type="CDD" id="cd24004">
    <property type="entry name" value="ASKHA_NBD_PilM-like"/>
    <property type="match status" value="1"/>
</dbReference>
<proteinExistence type="predicted"/>
<dbReference type="Pfam" id="PF14450">
    <property type="entry name" value="FtsA"/>
    <property type="match status" value="1"/>
</dbReference>
<dbReference type="InterPro" id="IPR043129">
    <property type="entry name" value="ATPase_NBD"/>
</dbReference>
<protein>
    <submittedName>
        <fullName evidence="2">Rod shape-determining protein</fullName>
    </submittedName>
</protein>
<evidence type="ECO:0000313" key="2">
    <source>
        <dbReference type="EMBL" id="MBN7773736.1"/>
    </source>
</evidence>
<dbReference type="InterPro" id="IPR003494">
    <property type="entry name" value="SHS2_FtsA"/>
</dbReference>
<organism evidence="2 3">
    <name type="scientific">Clostridium aminobutyricum</name>
    <dbReference type="NCBI Taxonomy" id="33953"/>
    <lineage>
        <taxon>Bacteria</taxon>
        <taxon>Bacillati</taxon>
        <taxon>Bacillota</taxon>
        <taxon>Clostridia</taxon>
        <taxon>Eubacteriales</taxon>
        <taxon>Clostridiaceae</taxon>
        <taxon>Clostridium</taxon>
    </lineage>
</organism>
<dbReference type="Gene3D" id="3.30.420.40">
    <property type="match status" value="2"/>
</dbReference>
<dbReference type="Proteomes" id="UP000664545">
    <property type="component" value="Unassembled WGS sequence"/>
</dbReference>
<dbReference type="RefSeq" id="WP_206582573.1">
    <property type="nucleotide sequence ID" value="NZ_JAFJZZ010000004.1"/>
</dbReference>
<dbReference type="GO" id="GO:0051301">
    <property type="term" value="P:cell division"/>
    <property type="evidence" value="ECO:0007669"/>
    <property type="project" value="InterPro"/>
</dbReference>